<dbReference type="CDD" id="cd03396">
    <property type="entry name" value="PAP2_like_6"/>
    <property type="match status" value="1"/>
</dbReference>
<dbReference type="InterPro" id="IPR036938">
    <property type="entry name" value="PAP2/HPO_sf"/>
</dbReference>
<evidence type="ECO:0000313" key="4">
    <source>
        <dbReference type="Proteomes" id="UP001202831"/>
    </source>
</evidence>
<feature type="transmembrane region" description="Helical" evidence="1">
    <location>
        <begin position="73"/>
        <end position="91"/>
    </location>
</feature>
<gene>
    <name evidence="3" type="ORF">L2725_05395</name>
</gene>
<dbReference type="RefSeq" id="WP_249248033.1">
    <property type="nucleotide sequence ID" value="NZ_JAKIKT010000002.1"/>
</dbReference>
<dbReference type="EMBL" id="JAKIKT010000002">
    <property type="protein sequence ID" value="MCL2913219.1"/>
    <property type="molecule type" value="Genomic_DNA"/>
</dbReference>
<keyword evidence="1" id="KW-0472">Membrane</keyword>
<dbReference type="InterPro" id="IPR000326">
    <property type="entry name" value="PAP2/HPO"/>
</dbReference>
<dbReference type="Pfam" id="PF01569">
    <property type="entry name" value="PAP2"/>
    <property type="match status" value="1"/>
</dbReference>
<evidence type="ECO:0000313" key="3">
    <source>
        <dbReference type="EMBL" id="MCL2913219.1"/>
    </source>
</evidence>
<keyword evidence="1" id="KW-1133">Transmembrane helix</keyword>
<feature type="transmembrane region" description="Helical" evidence="1">
    <location>
        <begin position="181"/>
        <end position="199"/>
    </location>
</feature>
<sequence length="236" mass="26523">MSATNTYRSEIWSLLILPTLLFALFNLLSEWGEWDLKLSLWWFELESGTPESGWPWRHSFIPDTLLHGGGHDLVVAIAVIVMVLIGLSWRVPRLTAARVPLSYLLLCFLLTVLLVGVLKSLTHVNCPWDLLPFGGSQIYVPTFSLLPDDVTPGRCFPGGHAAGGYGWIALFFVARVYCPRLRWVALVSVLLLGGSFDLAQQLRGAHFMSHGLWSLMIAWWIAASLYLLWFKRAAKD</sequence>
<feature type="transmembrane region" description="Helical" evidence="1">
    <location>
        <begin position="103"/>
        <end position="122"/>
    </location>
</feature>
<dbReference type="SUPFAM" id="SSF48317">
    <property type="entry name" value="Acid phosphatase/Vanadium-dependent haloperoxidase"/>
    <property type="match status" value="1"/>
</dbReference>
<reference evidence="3 4" key="1">
    <citation type="submission" date="2022-01" db="EMBL/GenBank/DDBJ databases">
        <title>Whole genome-based taxonomy of the Shewanellaceae.</title>
        <authorList>
            <person name="Martin-Rodriguez A.J."/>
        </authorList>
    </citation>
    <scope>NUCLEOTIDE SEQUENCE [LARGE SCALE GENOMIC DNA]</scope>
    <source>
        <strain evidence="3 4">DSM 21332</strain>
    </source>
</reference>
<keyword evidence="4" id="KW-1185">Reference proteome</keyword>
<evidence type="ECO:0000259" key="2">
    <source>
        <dbReference type="Pfam" id="PF01569"/>
    </source>
</evidence>
<comment type="caution">
    <text evidence="3">The sequence shown here is derived from an EMBL/GenBank/DDBJ whole genome shotgun (WGS) entry which is preliminary data.</text>
</comment>
<keyword evidence="1" id="KW-0812">Transmembrane</keyword>
<name>A0ABT0N454_9GAMM</name>
<accession>A0ABT0N454</accession>
<feature type="transmembrane region" description="Helical" evidence="1">
    <location>
        <begin position="156"/>
        <end position="174"/>
    </location>
</feature>
<dbReference type="Proteomes" id="UP001202831">
    <property type="component" value="Unassembled WGS sequence"/>
</dbReference>
<feature type="transmembrane region" description="Helical" evidence="1">
    <location>
        <begin position="12"/>
        <end position="29"/>
    </location>
</feature>
<feature type="transmembrane region" description="Helical" evidence="1">
    <location>
        <begin position="211"/>
        <end position="230"/>
    </location>
</feature>
<proteinExistence type="predicted"/>
<evidence type="ECO:0000256" key="1">
    <source>
        <dbReference type="SAM" id="Phobius"/>
    </source>
</evidence>
<protein>
    <submittedName>
        <fullName evidence="3">Phosphatase PAP2 family protein</fullName>
    </submittedName>
</protein>
<organism evidence="3 4">
    <name type="scientific">Shewanella corallii</name>
    <dbReference type="NCBI Taxonomy" id="560080"/>
    <lineage>
        <taxon>Bacteria</taxon>
        <taxon>Pseudomonadati</taxon>
        <taxon>Pseudomonadota</taxon>
        <taxon>Gammaproteobacteria</taxon>
        <taxon>Alteromonadales</taxon>
        <taxon>Shewanellaceae</taxon>
        <taxon>Shewanella</taxon>
    </lineage>
</organism>
<feature type="domain" description="Phosphatidic acid phosphatase type 2/haloperoxidase" evidence="2">
    <location>
        <begin position="102"/>
        <end position="232"/>
    </location>
</feature>